<accession>A0A1X2HUX6</accession>
<dbReference type="OMA" id="IPAWHAF"/>
<comment type="caution">
    <text evidence="4">The sequence shown here is derived from an EMBL/GenBank/DDBJ whole genome shotgun (WGS) entry which is preliminary data.</text>
</comment>
<dbReference type="PANTHER" id="PTHR43968">
    <property type="match status" value="1"/>
</dbReference>
<dbReference type="InParanoid" id="A0A1X2HUX6"/>
<keyword evidence="5" id="KW-1185">Reference proteome</keyword>
<dbReference type="Gene3D" id="3.40.30.10">
    <property type="entry name" value="Glutaredoxin"/>
    <property type="match status" value="1"/>
</dbReference>
<dbReference type="Pfam" id="PF13417">
    <property type="entry name" value="GST_N_3"/>
    <property type="match status" value="1"/>
</dbReference>
<dbReference type="Gene3D" id="1.20.1050.10">
    <property type="match status" value="1"/>
</dbReference>
<gene>
    <name evidence="4" type="ORF">BCR43DRAFT_483151</name>
</gene>
<dbReference type="InterPro" id="IPR041695">
    <property type="entry name" value="GST_C_5"/>
</dbReference>
<dbReference type="GO" id="GO:0004364">
    <property type="term" value="F:glutathione transferase activity"/>
    <property type="evidence" value="ECO:0007669"/>
    <property type="project" value="InterPro"/>
</dbReference>
<dbReference type="PROSITE" id="PS51354">
    <property type="entry name" value="GLUTAREDOXIN_2"/>
    <property type="match status" value="1"/>
</dbReference>
<feature type="domain" description="GST C-terminal" evidence="3">
    <location>
        <begin position="88"/>
        <end position="217"/>
    </location>
</feature>
<dbReference type="SUPFAM" id="SSF52833">
    <property type="entry name" value="Thioredoxin-like"/>
    <property type="match status" value="1"/>
</dbReference>
<dbReference type="AlphaFoldDB" id="A0A1X2HUX6"/>
<dbReference type="SFLD" id="SFLDS00019">
    <property type="entry name" value="Glutathione_Transferase_(cytos"/>
    <property type="match status" value="1"/>
</dbReference>
<dbReference type="PRINTS" id="PR01625">
    <property type="entry name" value="GSTRNSFRASEO"/>
</dbReference>
<dbReference type="GO" id="GO:0045174">
    <property type="term" value="F:glutathione dehydrogenase (ascorbate) activity"/>
    <property type="evidence" value="ECO:0007669"/>
    <property type="project" value="UniProtKB-ARBA"/>
</dbReference>
<name>A0A1X2HUX6_SYNRA</name>
<dbReference type="InterPro" id="IPR005442">
    <property type="entry name" value="GST_omega"/>
</dbReference>
<dbReference type="GO" id="GO:0005737">
    <property type="term" value="C:cytoplasm"/>
    <property type="evidence" value="ECO:0007669"/>
    <property type="project" value="InterPro"/>
</dbReference>
<dbReference type="InterPro" id="IPR040079">
    <property type="entry name" value="Glutathione_S-Trfase"/>
</dbReference>
<evidence type="ECO:0000259" key="3">
    <source>
        <dbReference type="PROSITE" id="PS50405"/>
    </source>
</evidence>
<feature type="domain" description="GST N-terminal" evidence="2">
    <location>
        <begin position="5"/>
        <end position="83"/>
    </location>
</feature>
<reference evidence="4 5" key="1">
    <citation type="submission" date="2016-07" db="EMBL/GenBank/DDBJ databases">
        <title>Pervasive Adenine N6-methylation of Active Genes in Fungi.</title>
        <authorList>
            <consortium name="DOE Joint Genome Institute"/>
            <person name="Mondo S.J."/>
            <person name="Dannebaum R.O."/>
            <person name="Kuo R.C."/>
            <person name="Labutti K."/>
            <person name="Haridas S."/>
            <person name="Kuo A."/>
            <person name="Salamov A."/>
            <person name="Ahrendt S.R."/>
            <person name="Lipzen A."/>
            <person name="Sullivan W."/>
            <person name="Andreopoulos W.B."/>
            <person name="Clum A."/>
            <person name="Lindquist E."/>
            <person name="Daum C."/>
            <person name="Ramamoorthy G.K."/>
            <person name="Gryganskyi A."/>
            <person name="Culley D."/>
            <person name="Magnuson J.K."/>
            <person name="James T.Y."/>
            <person name="O'Malley M.A."/>
            <person name="Stajich J.E."/>
            <person name="Spatafora J.W."/>
            <person name="Visel A."/>
            <person name="Grigoriev I.V."/>
        </authorList>
    </citation>
    <scope>NUCLEOTIDE SEQUENCE [LARGE SCALE GENOMIC DNA]</scope>
    <source>
        <strain evidence="4 5">NRRL 2496</strain>
    </source>
</reference>
<dbReference type="InterPro" id="IPR036282">
    <property type="entry name" value="Glutathione-S-Trfase_C_sf"/>
</dbReference>
<dbReference type="InterPro" id="IPR004045">
    <property type="entry name" value="Glutathione_S-Trfase_N"/>
</dbReference>
<dbReference type="InterPro" id="IPR050983">
    <property type="entry name" value="GST_Omega/HSP26"/>
</dbReference>
<dbReference type="InterPro" id="IPR036249">
    <property type="entry name" value="Thioredoxin-like_sf"/>
</dbReference>
<evidence type="ECO:0000259" key="2">
    <source>
        <dbReference type="PROSITE" id="PS50404"/>
    </source>
</evidence>
<dbReference type="FunFam" id="3.40.30.10:FF:000123">
    <property type="entry name" value="Glutathione transferase o1"/>
    <property type="match status" value="1"/>
</dbReference>
<sequence>MSAANKLVLYTARICPYAQRAAIALHEAGLSYESVEIDLLNKPEWYHKVNPDLKVPALEIQGKNIAESLVLVELINDLAPEKKLLPANPVQRAQVRFVIEFYSSKVTPLQYGYIRNFTEEGKQNFITGIATAYERLNELLLEQSPSGPYFLGDEYSIADIAIAPFAGRLEAFTKNYLKGHEWDIVKSSKRLSDFLKGIQERASYKETYCGDQDYVDVLVSRFGVPDPSKL</sequence>
<dbReference type="OrthoDB" id="202840at2759"/>
<evidence type="ECO:0000313" key="4">
    <source>
        <dbReference type="EMBL" id="ORZ03331.1"/>
    </source>
</evidence>
<dbReference type="InterPro" id="IPR010987">
    <property type="entry name" value="Glutathione-S-Trfase_C-like"/>
</dbReference>
<dbReference type="Pfam" id="PF16865">
    <property type="entry name" value="GST_C_5"/>
    <property type="match status" value="1"/>
</dbReference>
<keyword evidence="1" id="KW-0560">Oxidoreductase</keyword>
<evidence type="ECO:0000313" key="5">
    <source>
        <dbReference type="Proteomes" id="UP000242180"/>
    </source>
</evidence>
<dbReference type="SFLD" id="SFLDG00358">
    <property type="entry name" value="Main_(cytGST)"/>
    <property type="match status" value="1"/>
</dbReference>
<dbReference type="PROSITE" id="PS50404">
    <property type="entry name" value="GST_NTER"/>
    <property type="match status" value="1"/>
</dbReference>
<dbReference type="EMBL" id="MCGN01000001">
    <property type="protein sequence ID" value="ORZ03331.1"/>
    <property type="molecule type" value="Genomic_DNA"/>
</dbReference>
<dbReference type="STRING" id="13706.A0A1X2HUX6"/>
<dbReference type="Proteomes" id="UP000242180">
    <property type="component" value="Unassembled WGS sequence"/>
</dbReference>
<dbReference type="PROSITE" id="PS50405">
    <property type="entry name" value="GST_CTER"/>
    <property type="match status" value="1"/>
</dbReference>
<dbReference type="PANTHER" id="PTHR43968:SF6">
    <property type="entry name" value="GLUTATHIONE S-TRANSFERASE OMEGA"/>
    <property type="match status" value="1"/>
</dbReference>
<dbReference type="SUPFAM" id="SSF47616">
    <property type="entry name" value="GST C-terminal domain-like"/>
    <property type="match status" value="1"/>
</dbReference>
<proteinExistence type="predicted"/>
<evidence type="ECO:0000256" key="1">
    <source>
        <dbReference type="ARBA" id="ARBA00023002"/>
    </source>
</evidence>
<protein>
    <submittedName>
        <fullName evidence="4">Thioredoxin-like protein</fullName>
    </submittedName>
</protein>
<organism evidence="4 5">
    <name type="scientific">Syncephalastrum racemosum</name>
    <name type="common">Filamentous fungus</name>
    <dbReference type="NCBI Taxonomy" id="13706"/>
    <lineage>
        <taxon>Eukaryota</taxon>
        <taxon>Fungi</taxon>
        <taxon>Fungi incertae sedis</taxon>
        <taxon>Mucoromycota</taxon>
        <taxon>Mucoromycotina</taxon>
        <taxon>Mucoromycetes</taxon>
        <taxon>Mucorales</taxon>
        <taxon>Syncephalastraceae</taxon>
        <taxon>Syncephalastrum</taxon>
    </lineage>
</organism>